<reference evidence="2" key="1">
    <citation type="submission" date="2018-05" db="EMBL/GenBank/DDBJ databases">
        <authorList>
            <person name="Lanie J.A."/>
            <person name="Ng W.-L."/>
            <person name="Kazmierczak K.M."/>
            <person name="Andrzejewski T.M."/>
            <person name="Davidsen T.M."/>
            <person name="Wayne K.J."/>
            <person name="Tettelin H."/>
            <person name="Glass J.I."/>
            <person name="Rusch D."/>
            <person name="Podicherti R."/>
            <person name="Tsui H.-C.T."/>
            <person name="Winkler M.E."/>
        </authorList>
    </citation>
    <scope>NUCLEOTIDE SEQUENCE</scope>
</reference>
<evidence type="ECO:0000256" key="1">
    <source>
        <dbReference type="SAM" id="Phobius"/>
    </source>
</evidence>
<organism evidence="2">
    <name type="scientific">marine metagenome</name>
    <dbReference type="NCBI Taxonomy" id="408172"/>
    <lineage>
        <taxon>unclassified sequences</taxon>
        <taxon>metagenomes</taxon>
        <taxon>ecological metagenomes</taxon>
    </lineage>
</organism>
<proteinExistence type="predicted"/>
<keyword evidence="1" id="KW-0812">Transmembrane</keyword>
<accession>A0A381SQ29</accession>
<evidence type="ECO:0000313" key="2">
    <source>
        <dbReference type="EMBL" id="SVA06155.1"/>
    </source>
</evidence>
<sequence>MEQLDSYLGTSRPISHKALATKDEHFENQENFGGETDIPSNTDQKFRQDLIKGGLLLIVFIFSILIFKKIFNTKSTAVIPNTGPMIQEYVQSISEQELSSHYLLDQTREELLPVSPPFFIKLRVREQTAYSFKNDTFPAVSNLLQENWEQDLSAFVKTSELLFSNTNGLTLFINGVNITNITNYNNPLRLTISPSPPSMVIQRYKPLQ</sequence>
<name>A0A381SQ29_9ZZZZ</name>
<dbReference type="AlphaFoldDB" id="A0A381SQ29"/>
<feature type="transmembrane region" description="Helical" evidence="1">
    <location>
        <begin position="50"/>
        <end position="67"/>
    </location>
</feature>
<gene>
    <name evidence="2" type="ORF">METZ01_LOCUS59009</name>
</gene>
<keyword evidence="1" id="KW-0472">Membrane</keyword>
<dbReference type="EMBL" id="UINC01003417">
    <property type="protein sequence ID" value="SVA06155.1"/>
    <property type="molecule type" value="Genomic_DNA"/>
</dbReference>
<keyword evidence="1" id="KW-1133">Transmembrane helix</keyword>
<protein>
    <submittedName>
        <fullName evidence="2">Uncharacterized protein</fullName>
    </submittedName>
</protein>